<dbReference type="GO" id="GO:0004252">
    <property type="term" value="F:serine-type endopeptidase activity"/>
    <property type="evidence" value="ECO:0007669"/>
    <property type="project" value="InterPro"/>
</dbReference>
<dbReference type="AlphaFoldDB" id="A0A8T0EQ59"/>
<evidence type="ECO:0000259" key="2">
    <source>
        <dbReference type="PROSITE" id="PS50240"/>
    </source>
</evidence>
<dbReference type="PROSITE" id="PS50240">
    <property type="entry name" value="TRYPSIN_DOM"/>
    <property type="match status" value="1"/>
</dbReference>
<keyword evidence="3" id="KW-0472">Membrane</keyword>
<protein>
    <submittedName>
        <fullName evidence="3">Transmembrane protease serine 5 like protein</fullName>
    </submittedName>
</protein>
<sequence>MKITSAVTTQTENILLSTNNNNLEDAKKEIINIQEEIHEEPKGNSCTTDNSIQIKSQKKTVTFNEEVTYFILPSSSDLPSSSIEPEKKRKRIVGADCGVANERTSKIIGGAVVTPYKYPWMVVVYKGYDSHCGGALITRQYVLTAAHCLEHPWSVSVGIAVHDLARPGQMIPASETIIHRNYIRGEPFYDVGSRFLREIDLEILYTDDLKIDARAVNGGGVCYSDSGSPLFTRYADGRYHVIGVTSGGEIDCLGLSSYPRISALNQWIMSNIMDSVSCEKASYQITPNETNYL</sequence>
<feature type="domain" description="Peptidase S1" evidence="2">
    <location>
        <begin position="107"/>
        <end position="273"/>
    </location>
</feature>
<evidence type="ECO:0000313" key="3">
    <source>
        <dbReference type="EMBL" id="KAF8777424.1"/>
    </source>
</evidence>
<dbReference type="InterPro" id="IPR009003">
    <property type="entry name" value="Peptidase_S1_PA"/>
</dbReference>
<keyword evidence="3" id="KW-0812">Transmembrane</keyword>
<dbReference type="InterPro" id="IPR043504">
    <property type="entry name" value="Peptidase_S1_PA_chymotrypsin"/>
</dbReference>
<evidence type="ECO:0000256" key="1">
    <source>
        <dbReference type="ARBA" id="ARBA00023157"/>
    </source>
</evidence>
<reference evidence="3" key="2">
    <citation type="submission" date="2020-06" db="EMBL/GenBank/DDBJ databases">
        <authorList>
            <person name="Sheffer M."/>
        </authorList>
    </citation>
    <scope>NUCLEOTIDE SEQUENCE</scope>
</reference>
<dbReference type="SUPFAM" id="SSF50494">
    <property type="entry name" value="Trypsin-like serine proteases"/>
    <property type="match status" value="1"/>
</dbReference>
<comment type="caution">
    <text evidence="3">The sequence shown here is derived from an EMBL/GenBank/DDBJ whole genome shotgun (WGS) entry which is preliminary data.</text>
</comment>
<accession>A0A8T0EQ59</accession>
<keyword evidence="4" id="KW-1185">Reference proteome</keyword>
<proteinExistence type="predicted"/>
<organism evidence="3 4">
    <name type="scientific">Argiope bruennichi</name>
    <name type="common">Wasp spider</name>
    <name type="synonym">Aranea bruennichi</name>
    <dbReference type="NCBI Taxonomy" id="94029"/>
    <lineage>
        <taxon>Eukaryota</taxon>
        <taxon>Metazoa</taxon>
        <taxon>Ecdysozoa</taxon>
        <taxon>Arthropoda</taxon>
        <taxon>Chelicerata</taxon>
        <taxon>Arachnida</taxon>
        <taxon>Araneae</taxon>
        <taxon>Araneomorphae</taxon>
        <taxon>Entelegynae</taxon>
        <taxon>Araneoidea</taxon>
        <taxon>Araneidae</taxon>
        <taxon>Argiope</taxon>
    </lineage>
</organism>
<dbReference type="Gene3D" id="2.40.10.10">
    <property type="entry name" value="Trypsin-like serine proteases"/>
    <property type="match status" value="2"/>
</dbReference>
<dbReference type="GO" id="GO:0006508">
    <property type="term" value="P:proteolysis"/>
    <property type="evidence" value="ECO:0007669"/>
    <property type="project" value="UniProtKB-KW"/>
</dbReference>
<dbReference type="Pfam" id="PF00089">
    <property type="entry name" value="Trypsin"/>
    <property type="match status" value="1"/>
</dbReference>
<dbReference type="InterPro" id="IPR018114">
    <property type="entry name" value="TRYPSIN_HIS"/>
</dbReference>
<name>A0A8T0EQ59_ARGBR</name>
<keyword evidence="3" id="KW-0378">Hydrolase</keyword>
<dbReference type="PANTHER" id="PTHR24250">
    <property type="entry name" value="CHYMOTRYPSIN-RELATED"/>
    <property type="match status" value="1"/>
</dbReference>
<dbReference type="Proteomes" id="UP000807504">
    <property type="component" value="Unassembled WGS sequence"/>
</dbReference>
<reference evidence="3" key="1">
    <citation type="journal article" date="2020" name="bioRxiv">
        <title>Chromosome-level reference genome of the European wasp spider Argiope bruennichi: a resource for studies on range expansion and evolutionary adaptation.</title>
        <authorList>
            <person name="Sheffer M.M."/>
            <person name="Hoppe A."/>
            <person name="Krehenwinkel H."/>
            <person name="Uhl G."/>
            <person name="Kuss A.W."/>
            <person name="Jensen L."/>
            <person name="Jensen C."/>
            <person name="Gillespie R.G."/>
            <person name="Hoff K.J."/>
            <person name="Prost S."/>
        </authorList>
    </citation>
    <scope>NUCLEOTIDE SEQUENCE</scope>
</reference>
<evidence type="ECO:0000313" key="4">
    <source>
        <dbReference type="Proteomes" id="UP000807504"/>
    </source>
</evidence>
<keyword evidence="3" id="KW-0645">Protease</keyword>
<gene>
    <name evidence="3" type="ORF">HNY73_014289</name>
</gene>
<keyword evidence="1" id="KW-1015">Disulfide bond</keyword>
<dbReference type="SMART" id="SM00020">
    <property type="entry name" value="Tryp_SPc"/>
    <property type="match status" value="1"/>
</dbReference>
<dbReference type="EMBL" id="JABXBU010002072">
    <property type="protein sequence ID" value="KAF8777424.1"/>
    <property type="molecule type" value="Genomic_DNA"/>
</dbReference>
<dbReference type="PROSITE" id="PS00134">
    <property type="entry name" value="TRYPSIN_HIS"/>
    <property type="match status" value="1"/>
</dbReference>
<dbReference type="InterPro" id="IPR001254">
    <property type="entry name" value="Trypsin_dom"/>
</dbReference>